<dbReference type="RefSeq" id="WP_206713231.1">
    <property type="nucleotide sequence ID" value="NZ_CP071091.1"/>
</dbReference>
<dbReference type="PANTHER" id="PTHR32332:SF20">
    <property type="entry name" value="2-NITROPROPANE DIOXYGENASE-LIKE PROTEIN"/>
    <property type="match status" value="1"/>
</dbReference>
<evidence type="ECO:0000256" key="2">
    <source>
        <dbReference type="ARBA" id="ARBA00022643"/>
    </source>
</evidence>
<proteinExistence type="predicted"/>
<reference evidence="5 6" key="1">
    <citation type="submission" date="2021-02" db="EMBL/GenBank/DDBJ databases">
        <title>De Novo genome assembly of isolated myxobacteria.</title>
        <authorList>
            <person name="Stevens D.C."/>
        </authorList>
    </citation>
    <scope>NUCLEOTIDE SEQUENCE [LARGE SCALE GENOMIC DNA]</scope>
    <source>
        <strain evidence="5 6">SCHIC003</strain>
    </source>
</reference>
<evidence type="ECO:0000313" key="6">
    <source>
        <dbReference type="Proteomes" id="UP000663090"/>
    </source>
</evidence>
<dbReference type="Proteomes" id="UP000663090">
    <property type="component" value="Chromosome"/>
</dbReference>
<keyword evidence="3" id="KW-0560">Oxidoreductase</keyword>
<organism evidence="5 6">
    <name type="scientific">Myxococcus landrumensis</name>
    <dbReference type="NCBI Taxonomy" id="2813577"/>
    <lineage>
        <taxon>Bacteria</taxon>
        <taxon>Pseudomonadati</taxon>
        <taxon>Myxococcota</taxon>
        <taxon>Myxococcia</taxon>
        <taxon>Myxococcales</taxon>
        <taxon>Cystobacterineae</taxon>
        <taxon>Myxococcaceae</taxon>
        <taxon>Myxococcus</taxon>
    </lineage>
</organism>
<feature type="region of interest" description="Disordered" evidence="4">
    <location>
        <begin position="1"/>
        <end position="40"/>
    </location>
</feature>
<evidence type="ECO:0000256" key="3">
    <source>
        <dbReference type="ARBA" id="ARBA00023002"/>
    </source>
</evidence>
<keyword evidence="2" id="KW-0288">FMN</keyword>
<keyword evidence="6" id="KW-1185">Reference proteome</keyword>
<dbReference type="Pfam" id="PF03060">
    <property type="entry name" value="NMO"/>
    <property type="match status" value="1"/>
</dbReference>
<dbReference type="EMBL" id="CP071091">
    <property type="protein sequence ID" value="QSQ11479.1"/>
    <property type="molecule type" value="Genomic_DNA"/>
</dbReference>
<evidence type="ECO:0000313" key="5">
    <source>
        <dbReference type="EMBL" id="QSQ11479.1"/>
    </source>
</evidence>
<protein>
    <submittedName>
        <fullName evidence="5">Nitronate monooxygenase</fullName>
    </submittedName>
</protein>
<sequence>MNGTNDGRAAPPSHSAGPSSAPGEGELDGEEPRAPRRPPIHVLEDNTLHTRLTRELGVHYPFVSAGMAFVALPPLVIAVSEAGGIGMLGSAPEPAPFLRARIHAIRAGTQRPFGVNFIVERARAGDFTTREHIDTCIAEKVPVVAFHWGLPPADWVKDLKAAGTKVWVQTSSVEFARDALALGVDGLIAQGRQAAGHNRGTLPTLQLVRELRALTDTLPVLAAGGIADGLSAARALYHGADGVWVGTRMVASVEAYAHPGYKQRVVDGDARDSDFTTLFGPEWTGARQRVLRNRVVREWAGREARAPSNPSDSIGTTRLYPGLTGGDALYALPRFSAFVPTPDTKGDLEEMALPASGSSMARIESVLPAGQIVVEMMEGAHRLLANPYELESDTDENDRS</sequence>
<dbReference type="GO" id="GO:0004497">
    <property type="term" value="F:monooxygenase activity"/>
    <property type="evidence" value="ECO:0007669"/>
    <property type="project" value="UniProtKB-KW"/>
</dbReference>
<dbReference type="SUPFAM" id="SSF51412">
    <property type="entry name" value="Inosine monophosphate dehydrogenase (IMPDH)"/>
    <property type="match status" value="1"/>
</dbReference>
<dbReference type="InterPro" id="IPR013785">
    <property type="entry name" value="Aldolase_TIM"/>
</dbReference>
<accession>A0ABX7N1I5</accession>
<evidence type="ECO:0000256" key="1">
    <source>
        <dbReference type="ARBA" id="ARBA00022630"/>
    </source>
</evidence>
<feature type="compositionally biased region" description="Low complexity" evidence="4">
    <location>
        <begin position="7"/>
        <end position="24"/>
    </location>
</feature>
<gene>
    <name evidence="5" type="ORF">JY572_24075</name>
</gene>
<name>A0ABX7N1I5_9BACT</name>
<keyword evidence="1" id="KW-0285">Flavoprotein</keyword>
<dbReference type="InterPro" id="IPR004136">
    <property type="entry name" value="NMO"/>
</dbReference>
<evidence type="ECO:0000256" key="4">
    <source>
        <dbReference type="SAM" id="MobiDB-lite"/>
    </source>
</evidence>
<dbReference type="PANTHER" id="PTHR32332">
    <property type="entry name" value="2-NITROPROPANE DIOXYGENASE"/>
    <property type="match status" value="1"/>
</dbReference>
<dbReference type="Gene3D" id="3.20.20.70">
    <property type="entry name" value="Aldolase class I"/>
    <property type="match status" value="1"/>
</dbReference>
<dbReference type="CDD" id="cd04730">
    <property type="entry name" value="NPD_like"/>
    <property type="match status" value="1"/>
</dbReference>
<keyword evidence="5" id="KW-0503">Monooxygenase</keyword>